<dbReference type="PANTHER" id="PTHR32428">
    <property type="entry name" value="TARGET OF RAPAMYCIN COMPLEX 2 SUBUNIT BIT61-RELATED"/>
    <property type="match status" value="1"/>
</dbReference>
<dbReference type="PANTHER" id="PTHR32428:SF2">
    <property type="entry name" value="TARGET OF RAPAMYCIN COMPLEX 2 SUBUNIT BIT61-RELATED"/>
    <property type="match status" value="1"/>
</dbReference>
<comment type="caution">
    <text evidence="3">The sequence shown here is derived from an EMBL/GenBank/DDBJ whole genome shotgun (WGS) entry which is preliminary data.</text>
</comment>
<reference evidence="3" key="1">
    <citation type="journal article" date="2019" name="bioRxiv">
        <title>The Genome of the Zebra Mussel, Dreissena polymorpha: A Resource for Invasive Species Research.</title>
        <authorList>
            <person name="McCartney M.A."/>
            <person name="Auch B."/>
            <person name="Kono T."/>
            <person name="Mallez S."/>
            <person name="Zhang Y."/>
            <person name="Obille A."/>
            <person name="Becker A."/>
            <person name="Abrahante J.E."/>
            <person name="Garbe J."/>
            <person name="Badalamenti J.P."/>
            <person name="Herman A."/>
            <person name="Mangelson H."/>
            <person name="Liachko I."/>
            <person name="Sullivan S."/>
            <person name="Sone E.D."/>
            <person name="Koren S."/>
            <person name="Silverstein K.A.T."/>
            <person name="Beckman K.B."/>
            <person name="Gohl D.M."/>
        </authorList>
    </citation>
    <scope>NUCLEOTIDE SEQUENCE</scope>
    <source>
        <strain evidence="3">Duluth1</strain>
        <tissue evidence="3">Whole animal</tissue>
    </source>
</reference>
<sequence>MTSFVPVSGTPAVHSIANISEAIRNHIRRDSYGGFGRRSSANIADLPLKNAHFESVSVAIVHLFQKKKLQESELSSLQESVRNLLKSEAGPLVYDFYKDKLVKKGMVILREKIKLETGKSLLGNLGNQWDYFYCEILPVIQSLLYPIKTKSYSIREVTLLEFRNTVLLKLPVADALQSLPDDEKAPSSVQQMLLVLQSVRDQTITENSMKLEKLVARVVSPYLGILGLYNGGTEPDIQSNFKIPVRLQQIPVIVTQGESDSDDESTTNDVTSDQGNISPLISGLSHRLSRKRTSGLLPHPLLSVVKEDRSTIRRYSIATS</sequence>
<accession>A0A9D4GTH4</accession>
<evidence type="ECO:0000313" key="4">
    <source>
        <dbReference type="Proteomes" id="UP000828390"/>
    </source>
</evidence>
<dbReference type="InterPro" id="IPR013745">
    <property type="entry name" value="Bit61/PRR5"/>
</dbReference>
<evidence type="ECO:0000256" key="1">
    <source>
        <dbReference type="ARBA" id="ARBA00010453"/>
    </source>
</evidence>
<dbReference type="EMBL" id="JAIWYP010000005">
    <property type="protein sequence ID" value="KAH3822683.1"/>
    <property type="molecule type" value="Genomic_DNA"/>
</dbReference>
<keyword evidence="4" id="KW-1185">Reference proteome</keyword>
<protein>
    <submittedName>
        <fullName evidence="3">Uncharacterized protein</fullName>
    </submittedName>
</protein>
<dbReference type="OrthoDB" id="2290221at2759"/>
<feature type="region of interest" description="Disordered" evidence="2">
    <location>
        <begin position="256"/>
        <end position="278"/>
    </location>
</feature>
<dbReference type="Proteomes" id="UP000828390">
    <property type="component" value="Unassembled WGS sequence"/>
</dbReference>
<dbReference type="Pfam" id="PF08539">
    <property type="entry name" value="HbrB"/>
    <property type="match status" value="1"/>
</dbReference>
<evidence type="ECO:0000256" key="2">
    <source>
        <dbReference type="SAM" id="MobiDB-lite"/>
    </source>
</evidence>
<organism evidence="3 4">
    <name type="scientific">Dreissena polymorpha</name>
    <name type="common">Zebra mussel</name>
    <name type="synonym">Mytilus polymorpha</name>
    <dbReference type="NCBI Taxonomy" id="45954"/>
    <lineage>
        <taxon>Eukaryota</taxon>
        <taxon>Metazoa</taxon>
        <taxon>Spiralia</taxon>
        <taxon>Lophotrochozoa</taxon>
        <taxon>Mollusca</taxon>
        <taxon>Bivalvia</taxon>
        <taxon>Autobranchia</taxon>
        <taxon>Heteroconchia</taxon>
        <taxon>Euheterodonta</taxon>
        <taxon>Imparidentia</taxon>
        <taxon>Neoheterodontei</taxon>
        <taxon>Myida</taxon>
        <taxon>Dreissenoidea</taxon>
        <taxon>Dreissenidae</taxon>
        <taxon>Dreissena</taxon>
    </lineage>
</organism>
<dbReference type="AlphaFoldDB" id="A0A9D4GTH4"/>
<comment type="similarity">
    <text evidence="1">Belongs to the PROTOR family.</text>
</comment>
<reference evidence="3" key="2">
    <citation type="submission" date="2020-11" db="EMBL/GenBank/DDBJ databases">
        <authorList>
            <person name="McCartney M.A."/>
            <person name="Auch B."/>
            <person name="Kono T."/>
            <person name="Mallez S."/>
            <person name="Becker A."/>
            <person name="Gohl D.M."/>
            <person name="Silverstein K.A.T."/>
            <person name="Koren S."/>
            <person name="Bechman K.B."/>
            <person name="Herman A."/>
            <person name="Abrahante J.E."/>
            <person name="Garbe J."/>
        </authorList>
    </citation>
    <scope>NUCLEOTIDE SEQUENCE</scope>
    <source>
        <strain evidence="3">Duluth1</strain>
        <tissue evidence="3">Whole animal</tissue>
    </source>
</reference>
<evidence type="ECO:0000313" key="3">
    <source>
        <dbReference type="EMBL" id="KAH3822683.1"/>
    </source>
</evidence>
<name>A0A9D4GTH4_DREPO</name>
<dbReference type="GO" id="GO:0038203">
    <property type="term" value="P:TORC2 signaling"/>
    <property type="evidence" value="ECO:0007669"/>
    <property type="project" value="TreeGrafter"/>
</dbReference>
<dbReference type="GO" id="GO:0031932">
    <property type="term" value="C:TORC2 complex"/>
    <property type="evidence" value="ECO:0007669"/>
    <property type="project" value="TreeGrafter"/>
</dbReference>
<proteinExistence type="inferred from homology"/>
<gene>
    <name evidence="3" type="ORF">DPMN_124473</name>
</gene>